<keyword evidence="3" id="KW-1185">Reference proteome</keyword>
<gene>
    <name evidence="2" type="ORF">KUDE01_019595</name>
</gene>
<protein>
    <submittedName>
        <fullName evidence="2">Ribosomal protein S6 kinase-like 1</fullName>
    </submittedName>
</protein>
<accession>A0AAD9C4H4</accession>
<dbReference type="EMBL" id="JASDAP010000011">
    <property type="protein sequence ID" value="KAK1894136.1"/>
    <property type="molecule type" value="Genomic_DNA"/>
</dbReference>
<reference evidence="2" key="1">
    <citation type="submission" date="2023-04" db="EMBL/GenBank/DDBJ databases">
        <title>Chromosome-level genome of Chaenocephalus aceratus.</title>
        <authorList>
            <person name="Park H."/>
        </authorList>
    </citation>
    <scope>NUCLEOTIDE SEQUENCE</scope>
    <source>
        <strain evidence="2">DE</strain>
        <tissue evidence="2">Muscle</tissue>
    </source>
</reference>
<dbReference type="GO" id="GO:0016301">
    <property type="term" value="F:kinase activity"/>
    <property type="evidence" value="ECO:0007669"/>
    <property type="project" value="UniProtKB-KW"/>
</dbReference>
<evidence type="ECO:0000256" key="1">
    <source>
        <dbReference type="SAM" id="MobiDB-lite"/>
    </source>
</evidence>
<comment type="caution">
    <text evidence="2">The sequence shown here is derived from an EMBL/GenBank/DDBJ whole genome shotgun (WGS) entry which is preliminary data.</text>
</comment>
<name>A0AAD9C4H4_DISEL</name>
<evidence type="ECO:0000313" key="2">
    <source>
        <dbReference type="EMBL" id="KAK1894136.1"/>
    </source>
</evidence>
<keyword evidence="2" id="KW-0808">Transferase</keyword>
<feature type="region of interest" description="Disordered" evidence="1">
    <location>
        <begin position="51"/>
        <end position="72"/>
    </location>
</feature>
<keyword evidence="2" id="KW-0418">Kinase</keyword>
<dbReference type="AlphaFoldDB" id="A0AAD9C4H4"/>
<evidence type="ECO:0000313" key="3">
    <source>
        <dbReference type="Proteomes" id="UP001228049"/>
    </source>
</evidence>
<dbReference type="Proteomes" id="UP001228049">
    <property type="component" value="Unassembled WGS sequence"/>
</dbReference>
<sequence length="125" mass="13667">MNPRVCPPTLQLSGRCDAAPVTQLHISPSSSLSSGFNLANCGCIRAEKRRGAALRSASPAETSGRGRQSSRRARAAMRGLYYTLRMCARTLVKGARTTDIGALTQSYDPQHYREEMKDETDTISF</sequence>
<organism evidence="2 3">
    <name type="scientific">Dissostichus eleginoides</name>
    <name type="common">Patagonian toothfish</name>
    <name type="synonym">Dissostichus amissus</name>
    <dbReference type="NCBI Taxonomy" id="100907"/>
    <lineage>
        <taxon>Eukaryota</taxon>
        <taxon>Metazoa</taxon>
        <taxon>Chordata</taxon>
        <taxon>Craniata</taxon>
        <taxon>Vertebrata</taxon>
        <taxon>Euteleostomi</taxon>
        <taxon>Actinopterygii</taxon>
        <taxon>Neopterygii</taxon>
        <taxon>Teleostei</taxon>
        <taxon>Neoteleostei</taxon>
        <taxon>Acanthomorphata</taxon>
        <taxon>Eupercaria</taxon>
        <taxon>Perciformes</taxon>
        <taxon>Notothenioidei</taxon>
        <taxon>Nototheniidae</taxon>
        <taxon>Dissostichus</taxon>
    </lineage>
</organism>
<proteinExistence type="predicted"/>